<keyword evidence="2" id="KW-1185">Reference proteome</keyword>
<evidence type="ECO:0000313" key="2">
    <source>
        <dbReference type="Proteomes" id="UP000008493"/>
    </source>
</evidence>
<dbReference type="RefSeq" id="XP_007331814.1">
    <property type="nucleotide sequence ID" value="XM_007331752.1"/>
</dbReference>
<dbReference type="Proteomes" id="UP000008493">
    <property type="component" value="Unassembled WGS sequence"/>
</dbReference>
<evidence type="ECO:0000313" key="1">
    <source>
        <dbReference type="EMBL" id="EKM77546.1"/>
    </source>
</evidence>
<accession>K5WQC2</accession>
<gene>
    <name evidence="1" type="ORF">AGABI1DRAFT_130242</name>
</gene>
<dbReference type="KEGG" id="abp:AGABI1DRAFT130242"/>
<evidence type="ECO:0008006" key="3">
    <source>
        <dbReference type="Google" id="ProtNLM"/>
    </source>
</evidence>
<sequence length="132" mass="15225">MANDLPQELCNDIVRFCKYDRKTLFQLCLTSIRFVNEAQTYLYAHLTRNTTSLNFARSSKLLSTLTVHNPSLAKYVKAFGYDIRLRKDNPHCEPHEVEKLQLKTRIAFICIYYPSSSSTSKGEPKAGSMYTF</sequence>
<name>K5WQC2_AGABU</name>
<proteinExistence type="predicted"/>
<reference evidence="2" key="1">
    <citation type="journal article" date="2012" name="Proc. Natl. Acad. Sci. U.S.A.">
        <title>Genome sequence of the button mushroom Agaricus bisporus reveals mechanisms governing adaptation to a humic-rich ecological niche.</title>
        <authorList>
            <person name="Morin E."/>
            <person name="Kohler A."/>
            <person name="Baker A.R."/>
            <person name="Foulongne-Oriol M."/>
            <person name="Lombard V."/>
            <person name="Nagy L.G."/>
            <person name="Ohm R.A."/>
            <person name="Patyshakuliyeva A."/>
            <person name="Brun A."/>
            <person name="Aerts A.L."/>
            <person name="Bailey A.M."/>
            <person name="Billette C."/>
            <person name="Coutinho P.M."/>
            <person name="Deakin G."/>
            <person name="Doddapaneni H."/>
            <person name="Floudas D."/>
            <person name="Grimwood J."/>
            <person name="Hilden K."/>
            <person name="Kuees U."/>
            <person name="LaButti K.M."/>
            <person name="Lapidus A."/>
            <person name="Lindquist E.A."/>
            <person name="Lucas S.M."/>
            <person name="Murat C."/>
            <person name="Riley R.W."/>
            <person name="Salamov A.A."/>
            <person name="Schmutz J."/>
            <person name="Subramanian V."/>
            <person name="Woesten H.A.B."/>
            <person name="Xu J."/>
            <person name="Eastwood D.C."/>
            <person name="Foster G.D."/>
            <person name="Sonnenberg A.S."/>
            <person name="Cullen D."/>
            <person name="de Vries R.P."/>
            <person name="Lundell T."/>
            <person name="Hibbett D.S."/>
            <person name="Henrissat B."/>
            <person name="Burton K.S."/>
            <person name="Kerrigan R.W."/>
            <person name="Challen M.P."/>
            <person name="Grigoriev I.V."/>
            <person name="Martin F."/>
        </authorList>
    </citation>
    <scope>NUCLEOTIDE SEQUENCE [LARGE SCALE GENOMIC DNA]</scope>
    <source>
        <strain evidence="2">JB137-S8 / ATCC MYA-4627 / FGSC 10392</strain>
    </source>
</reference>
<protein>
    <recommendedName>
        <fullName evidence="3">F-box domain-containing protein</fullName>
    </recommendedName>
</protein>
<dbReference type="HOGENOM" id="CLU_1916443_0_0_1"/>
<dbReference type="InParanoid" id="K5WQC2"/>
<dbReference type="GeneID" id="18827184"/>
<organism evidence="1 2">
    <name type="scientific">Agaricus bisporus var. burnettii (strain JB137-S8 / ATCC MYA-4627 / FGSC 10392)</name>
    <name type="common">White button mushroom</name>
    <dbReference type="NCBI Taxonomy" id="597362"/>
    <lineage>
        <taxon>Eukaryota</taxon>
        <taxon>Fungi</taxon>
        <taxon>Dikarya</taxon>
        <taxon>Basidiomycota</taxon>
        <taxon>Agaricomycotina</taxon>
        <taxon>Agaricomycetes</taxon>
        <taxon>Agaricomycetidae</taxon>
        <taxon>Agaricales</taxon>
        <taxon>Agaricineae</taxon>
        <taxon>Agaricaceae</taxon>
        <taxon>Agaricus</taxon>
    </lineage>
</organism>
<dbReference type="AlphaFoldDB" id="K5WQC2"/>
<dbReference type="EMBL" id="JH971395">
    <property type="protein sequence ID" value="EKM77546.1"/>
    <property type="molecule type" value="Genomic_DNA"/>
</dbReference>